<feature type="transmembrane region" description="Helical" evidence="6">
    <location>
        <begin position="105"/>
        <end position="123"/>
    </location>
</feature>
<keyword evidence="9" id="KW-1185">Reference proteome</keyword>
<evidence type="ECO:0000259" key="7">
    <source>
        <dbReference type="Pfam" id="PF20684"/>
    </source>
</evidence>
<feature type="domain" description="Rhodopsin" evidence="7">
    <location>
        <begin position="31"/>
        <end position="276"/>
    </location>
</feature>
<dbReference type="Proteomes" id="UP001578633">
    <property type="component" value="Chromosome 1"/>
</dbReference>
<dbReference type="Pfam" id="PF20684">
    <property type="entry name" value="Fung_rhodopsin"/>
    <property type="match status" value="1"/>
</dbReference>
<dbReference type="InterPro" id="IPR049326">
    <property type="entry name" value="Rhodopsin_dom_fungi"/>
</dbReference>
<keyword evidence="2 6" id="KW-0812">Transmembrane</keyword>
<protein>
    <recommendedName>
        <fullName evidence="7">Rhodopsin domain-containing protein</fullName>
    </recommendedName>
</protein>
<dbReference type="InterPro" id="IPR052337">
    <property type="entry name" value="SAT4-like"/>
</dbReference>
<dbReference type="PANTHER" id="PTHR33048">
    <property type="entry name" value="PTH11-LIKE INTEGRAL MEMBRANE PROTEIN (AFU_ORTHOLOGUE AFUA_5G11245)"/>
    <property type="match status" value="1"/>
</dbReference>
<keyword evidence="4 6" id="KW-0472">Membrane</keyword>
<evidence type="ECO:0000256" key="1">
    <source>
        <dbReference type="ARBA" id="ARBA00004141"/>
    </source>
</evidence>
<proteinExistence type="inferred from homology"/>
<keyword evidence="3 6" id="KW-1133">Transmembrane helix</keyword>
<organism evidence="8 9">
    <name type="scientific">Alternaria dauci</name>
    <dbReference type="NCBI Taxonomy" id="48095"/>
    <lineage>
        <taxon>Eukaryota</taxon>
        <taxon>Fungi</taxon>
        <taxon>Dikarya</taxon>
        <taxon>Ascomycota</taxon>
        <taxon>Pezizomycotina</taxon>
        <taxon>Dothideomycetes</taxon>
        <taxon>Pleosporomycetidae</taxon>
        <taxon>Pleosporales</taxon>
        <taxon>Pleosporineae</taxon>
        <taxon>Pleosporaceae</taxon>
        <taxon>Alternaria</taxon>
        <taxon>Alternaria sect. Porri</taxon>
    </lineage>
</organism>
<accession>A0ABR3UYG5</accession>
<sequence length="368" mass="41702">MADPENLPTKHLELIVVSIFMIAISTFFAVWRLAIRFKISRWMQTSDWLMILGTAMNNAAISVSIVSGFNGAGRLMSDPFWQPDTVEKMVYQNHLVFASQLLNVYAMWIVKLSICTYLLVLNFSRGYRWVIWATIVFATHFNFVLPVIQHFGLCRPLASRWDTRITDKQCWSQVVQIGIAYTQAISNIITDLVYATAPIAYIRSVKLSTHTQWSVRIVFLMSLVCTAISAIKLWDFQRLQGLKEVCYESVTLSIWSMTEVSIGIVVANLPPLRKSFDGLLKNVLSECSTSRSTLSRFQSFHLPTYHTQYDLRVTDQGRTGRSAKSHGATTVTGDHESGKAIIEDVYLGEGKHSDELMRRSEVSIEGRP</sequence>
<dbReference type="PANTHER" id="PTHR33048:SF163">
    <property type="entry name" value="INTEGRAL MEMBRANE PROTEIN (AFU_ORTHOLOGUE AFUA_8G05510)"/>
    <property type="match status" value="1"/>
</dbReference>
<evidence type="ECO:0000256" key="3">
    <source>
        <dbReference type="ARBA" id="ARBA00022989"/>
    </source>
</evidence>
<evidence type="ECO:0000256" key="4">
    <source>
        <dbReference type="ARBA" id="ARBA00023136"/>
    </source>
</evidence>
<evidence type="ECO:0000313" key="8">
    <source>
        <dbReference type="EMBL" id="KAL1801325.1"/>
    </source>
</evidence>
<evidence type="ECO:0000313" key="9">
    <source>
        <dbReference type="Proteomes" id="UP001578633"/>
    </source>
</evidence>
<dbReference type="GeneID" id="96081989"/>
<feature type="transmembrane region" description="Helical" evidence="6">
    <location>
        <begin position="47"/>
        <end position="69"/>
    </location>
</feature>
<evidence type="ECO:0000256" key="5">
    <source>
        <dbReference type="ARBA" id="ARBA00038359"/>
    </source>
</evidence>
<dbReference type="EMBL" id="JBHGVX010000001">
    <property type="protein sequence ID" value="KAL1801325.1"/>
    <property type="molecule type" value="Genomic_DNA"/>
</dbReference>
<evidence type="ECO:0000256" key="6">
    <source>
        <dbReference type="SAM" id="Phobius"/>
    </source>
</evidence>
<feature type="transmembrane region" description="Helical" evidence="6">
    <location>
        <begin position="14"/>
        <end position="35"/>
    </location>
</feature>
<reference evidence="8 9" key="1">
    <citation type="submission" date="2024-09" db="EMBL/GenBank/DDBJ databases">
        <title>T2T genomes of carrot and Alternaria dauci and their utility for understanding host-pathogen interaction during carrot leaf blight disease.</title>
        <authorList>
            <person name="Liu W."/>
            <person name="Xu S."/>
            <person name="Ou C."/>
            <person name="Liu X."/>
            <person name="Zhuang F."/>
            <person name="Deng X.W."/>
        </authorList>
    </citation>
    <scope>NUCLEOTIDE SEQUENCE [LARGE SCALE GENOMIC DNA]</scope>
    <source>
        <strain evidence="8 9">A2016</strain>
    </source>
</reference>
<name>A0ABR3UYG5_9PLEO</name>
<gene>
    <name evidence="8" type="ORF">ACET3X_001667</name>
</gene>
<comment type="subcellular location">
    <subcellularLocation>
        <location evidence="1">Membrane</location>
        <topology evidence="1">Multi-pass membrane protein</topology>
    </subcellularLocation>
</comment>
<feature type="transmembrane region" description="Helical" evidence="6">
    <location>
        <begin position="130"/>
        <end position="151"/>
    </location>
</feature>
<comment type="similarity">
    <text evidence="5">Belongs to the SAT4 family.</text>
</comment>
<comment type="caution">
    <text evidence="8">The sequence shown here is derived from an EMBL/GenBank/DDBJ whole genome shotgun (WGS) entry which is preliminary data.</text>
</comment>
<evidence type="ECO:0000256" key="2">
    <source>
        <dbReference type="ARBA" id="ARBA00022692"/>
    </source>
</evidence>
<dbReference type="RefSeq" id="XP_069311909.1">
    <property type="nucleotide sequence ID" value="XM_069446983.1"/>
</dbReference>